<reference evidence="2" key="1">
    <citation type="submission" date="2017-02" db="UniProtKB">
        <authorList>
            <consortium name="WormBaseParasite"/>
        </authorList>
    </citation>
    <scope>IDENTIFICATION</scope>
</reference>
<sequence>MVYINYNLTIDWEDRANSTKEVLLELTYTTSQDKREWKKIENPTDNTILLDGEYPLSMGNSGFQVTITVLQHYNLAIGNNDVSTTSTFFNVEDNCLSCTAGPKPCYKSLRLSDEPY</sequence>
<proteinExistence type="predicted"/>
<evidence type="ECO:0000313" key="1">
    <source>
        <dbReference type="Proteomes" id="UP000038045"/>
    </source>
</evidence>
<dbReference type="AlphaFoldDB" id="A0A0N4Z6B4"/>
<protein>
    <submittedName>
        <fullName evidence="2">Neur_chan_LBD domain-containing protein</fullName>
    </submittedName>
</protein>
<keyword evidence="1" id="KW-1185">Reference proteome</keyword>
<evidence type="ECO:0000313" key="2">
    <source>
        <dbReference type="WBParaSite" id="PTRK_0000270000.1"/>
    </source>
</evidence>
<dbReference type="WBParaSite" id="PTRK_0000270000.1">
    <property type="protein sequence ID" value="PTRK_0000270000.1"/>
    <property type="gene ID" value="PTRK_0000270000"/>
</dbReference>
<dbReference type="Proteomes" id="UP000038045">
    <property type="component" value="Unplaced"/>
</dbReference>
<organism evidence="1 2">
    <name type="scientific">Parastrongyloides trichosuri</name>
    <name type="common">Possum-specific nematode worm</name>
    <dbReference type="NCBI Taxonomy" id="131310"/>
    <lineage>
        <taxon>Eukaryota</taxon>
        <taxon>Metazoa</taxon>
        <taxon>Ecdysozoa</taxon>
        <taxon>Nematoda</taxon>
        <taxon>Chromadorea</taxon>
        <taxon>Rhabditida</taxon>
        <taxon>Tylenchina</taxon>
        <taxon>Panagrolaimomorpha</taxon>
        <taxon>Strongyloidoidea</taxon>
        <taxon>Strongyloididae</taxon>
        <taxon>Parastrongyloides</taxon>
    </lineage>
</organism>
<name>A0A0N4Z6B4_PARTI</name>
<accession>A0A0N4Z6B4</accession>